<evidence type="ECO:0000256" key="6">
    <source>
        <dbReference type="ARBA" id="ARBA00023242"/>
    </source>
</evidence>
<reference evidence="10" key="1">
    <citation type="journal article" date="2016" name="Ticks Tick Borne Dis.">
        <title>De novo assembly and annotation of the salivary gland transcriptome of Rhipicephalus appendiculatus male and female ticks during blood feeding.</title>
        <authorList>
            <person name="de Castro M.H."/>
            <person name="de Klerk D."/>
            <person name="Pienaar R."/>
            <person name="Latif A.A."/>
            <person name="Rees D.J."/>
            <person name="Mans B.J."/>
        </authorList>
    </citation>
    <scope>NUCLEOTIDE SEQUENCE</scope>
    <source>
        <tissue evidence="10">Salivary glands</tissue>
    </source>
</reference>
<organism evidence="10">
    <name type="scientific">Rhipicephalus appendiculatus</name>
    <name type="common">Brown ear tick</name>
    <dbReference type="NCBI Taxonomy" id="34631"/>
    <lineage>
        <taxon>Eukaryota</taxon>
        <taxon>Metazoa</taxon>
        <taxon>Ecdysozoa</taxon>
        <taxon>Arthropoda</taxon>
        <taxon>Chelicerata</taxon>
        <taxon>Arachnida</taxon>
        <taxon>Acari</taxon>
        <taxon>Parasitiformes</taxon>
        <taxon>Ixodida</taxon>
        <taxon>Ixodoidea</taxon>
        <taxon>Ixodidae</taxon>
        <taxon>Rhipicephalinae</taxon>
        <taxon>Rhipicephalus</taxon>
        <taxon>Rhipicephalus</taxon>
    </lineage>
</organism>
<evidence type="ECO:0000256" key="7">
    <source>
        <dbReference type="RuleBase" id="RU004020"/>
    </source>
</evidence>
<dbReference type="GO" id="GO:0005634">
    <property type="term" value="C:nucleus"/>
    <property type="evidence" value="ECO:0007669"/>
    <property type="project" value="UniProtKB-SubCell"/>
</dbReference>
<dbReference type="InterPro" id="IPR000232">
    <property type="entry name" value="HSF_DNA-bd"/>
</dbReference>
<evidence type="ECO:0000256" key="4">
    <source>
        <dbReference type="ARBA" id="ARBA00023125"/>
    </source>
</evidence>
<accession>A0A131Z1J4</accession>
<keyword evidence="10" id="KW-0346">Stress response</keyword>
<feature type="compositionally biased region" description="Low complexity" evidence="8">
    <location>
        <begin position="658"/>
        <end position="671"/>
    </location>
</feature>
<comment type="subcellular location">
    <subcellularLocation>
        <location evidence="1">Nucleus</location>
    </subcellularLocation>
</comment>
<feature type="compositionally biased region" description="Basic and acidic residues" evidence="8">
    <location>
        <begin position="447"/>
        <end position="456"/>
    </location>
</feature>
<dbReference type="PRINTS" id="PR00056">
    <property type="entry name" value="HSFDOMAIN"/>
</dbReference>
<dbReference type="SUPFAM" id="SSF46785">
    <property type="entry name" value="Winged helix' DNA-binding domain"/>
    <property type="match status" value="1"/>
</dbReference>
<feature type="compositionally biased region" description="Basic residues" evidence="8">
    <location>
        <begin position="692"/>
        <end position="701"/>
    </location>
</feature>
<keyword evidence="4" id="KW-0238">DNA-binding</keyword>
<keyword evidence="3" id="KW-0805">Transcription regulation</keyword>
<evidence type="ECO:0000313" key="10">
    <source>
        <dbReference type="EMBL" id="JAP85147.1"/>
    </source>
</evidence>
<name>A0A131Z1J4_RHIAP</name>
<dbReference type="FunFam" id="1.10.10.10:FF:000027">
    <property type="entry name" value="Heat shock transcription factor 1"/>
    <property type="match status" value="1"/>
</dbReference>
<evidence type="ECO:0000256" key="1">
    <source>
        <dbReference type="ARBA" id="ARBA00004123"/>
    </source>
</evidence>
<protein>
    <submittedName>
        <fullName evidence="10">Heat shock transcription factor 1</fullName>
    </submittedName>
</protein>
<dbReference type="InterPro" id="IPR036388">
    <property type="entry name" value="WH-like_DNA-bd_sf"/>
</dbReference>
<dbReference type="Gene3D" id="1.10.10.10">
    <property type="entry name" value="Winged helix-like DNA-binding domain superfamily/Winged helix DNA-binding domain"/>
    <property type="match status" value="1"/>
</dbReference>
<dbReference type="Pfam" id="PF00447">
    <property type="entry name" value="HSF_DNA-bind"/>
    <property type="match status" value="1"/>
</dbReference>
<comment type="similarity">
    <text evidence="2 7">Belongs to the HSF family.</text>
</comment>
<dbReference type="PANTHER" id="PTHR10015">
    <property type="entry name" value="HEAT SHOCK TRANSCRIPTION FACTOR"/>
    <property type="match status" value="1"/>
</dbReference>
<dbReference type="GO" id="GO:0043565">
    <property type="term" value="F:sequence-specific DNA binding"/>
    <property type="evidence" value="ECO:0007669"/>
    <property type="project" value="InterPro"/>
</dbReference>
<dbReference type="PANTHER" id="PTHR10015:SF427">
    <property type="entry name" value="HEAT SHOCK FACTOR PROTEIN"/>
    <property type="match status" value="1"/>
</dbReference>
<sequence length="701" mass="75957">MHTTEVGVSNVPAFLVKLWKLVEDEKCNDLISWSSNGQSFIIHNQTQFAKELLPLYFKHNNMASLIRQLNMYGFRKVANIDQGLRSDREGIEFFHSCFIRGQECLLEYIKRKVPSSRAGAVVPDDGRARNDVLKELLSDVGSMQGRQEQMDQLLADVKKENGALWREVARLRQKHLKQQQIVEKLIQFLITMVQANRNITVKRKIPLMLHDSPDTGAKMPRLTKNAFVADYHVSSPAGSQVSDGPVIRDVTDLMEDFGETSATVGDQVTPAQSPKAVESAPVTPVRLISSAAFNGFDSSPVGASPLNATEGIEPLCLLDPLQDEEGSYVLPCGIEEVVVDSSDDGPREPTAPSSKSRVVPNEKALEVVTSTSTADKPVMSANSAFSSSNSIDEERSTMLGHKQASNGASDLLSSCIMLEDIPTLDGEVEPPTTASPLDLADLATEGSSKHEKEKAVAPRSSGMQVALHDKAAGATKVFSEHVESMDSDLDWLQDQLMSGGLNLDTSTLMGVCPDWTGLLSKASKLFSPEDPLTSCLGLAGGERNKASIQEKKLPNELIVSAKDELELKSFMQGDERCMPFTELVEDLATESSSISDTVGNEVVQYTPSLLDLGIDDDTSFQPVNELLLSDDELQSSSSIPADGESVSRPGPLVASEKSLSLQSASPLPLQPHSTKLAQTVPRLVGKKGSMSGKKHRGNSKK</sequence>
<dbReference type="AlphaFoldDB" id="A0A131Z1J4"/>
<feature type="region of interest" description="Disordered" evidence="8">
    <location>
        <begin position="633"/>
        <end position="701"/>
    </location>
</feature>
<evidence type="ECO:0000259" key="9">
    <source>
        <dbReference type="SMART" id="SM00415"/>
    </source>
</evidence>
<keyword evidence="6" id="KW-0539">Nucleus</keyword>
<dbReference type="InterPro" id="IPR036390">
    <property type="entry name" value="WH_DNA-bd_sf"/>
</dbReference>
<dbReference type="GO" id="GO:0003700">
    <property type="term" value="F:DNA-binding transcription factor activity"/>
    <property type="evidence" value="ECO:0007669"/>
    <property type="project" value="InterPro"/>
</dbReference>
<evidence type="ECO:0000256" key="5">
    <source>
        <dbReference type="ARBA" id="ARBA00023163"/>
    </source>
</evidence>
<feature type="region of interest" description="Disordered" evidence="8">
    <location>
        <begin position="444"/>
        <end position="465"/>
    </location>
</feature>
<evidence type="ECO:0000256" key="8">
    <source>
        <dbReference type="SAM" id="MobiDB-lite"/>
    </source>
</evidence>
<evidence type="ECO:0000256" key="3">
    <source>
        <dbReference type="ARBA" id="ARBA00023015"/>
    </source>
</evidence>
<evidence type="ECO:0000256" key="2">
    <source>
        <dbReference type="ARBA" id="ARBA00006403"/>
    </source>
</evidence>
<keyword evidence="5" id="KW-0804">Transcription</keyword>
<feature type="domain" description="HSF-type DNA-binding" evidence="9">
    <location>
        <begin position="10"/>
        <end position="112"/>
    </location>
</feature>
<dbReference type="SMART" id="SM00415">
    <property type="entry name" value="HSF"/>
    <property type="match status" value="1"/>
</dbReference>
<dbReference type="EMBL" id="GEDV01003410">
    <property type="protein sequence ID" value="JAP85147.1"/>
    <property type="molecule type" value="Transcribed_RNA"/>
</dbReference>
<feature type="region of interest" description="Disordered" evidence="8">
    <location>
        <begin position="339"/>
        <end position="361"/>
    </location>
</feature>
<proteinExistence type="inferred from homology"/>